<dbReference type="InterPro" id="IPR010727">
    <property type="entry name" value="DUF1302"/>
</dbReference>
<sequence>MMNKTCLAGLAAALAAGTANAAVTFSAPGGQSLLLTGYLREHVAVNLQDHPEAQAGGSRRLDGKGELSMVRSTFRLEAKADVKWAQFGAVYRLDREHETGYLDDINDTVAAGNLSHGPAMPRHNWMDDIEGDQMREWYTTFRVGDRLRATLGKQQVVWGESDFFRAMDIIHGYDLRWRSFLETENEELRKALILANVEIDVPELNGSLQLIYRPGWDKAKELGNSLDIRGGRWAGGATKGVDFIPLLPYNNDHGRSDTDEANYGFRWSSEALGWGYTLNYWRGLNVDPVANSFSMPWGSQPVANGSPLQLGELIFPKVETYGATASGYIEAIDSVIRLEAAFTPDKPYNTGTNFGLPLGGGATLWVPGLGGIVEKNTLVSMIGIDKQIKGLGPILGTNQFPLLSLQLFDTWITNYKESDDIIETLGYGAPRREHTTYLTALFSTEFKNSTVKPNLAGVFDTGNGDFVLIPALDLVIGNHWRIHTDMDLFFAHHQKNVKRFGGALLNEDTFAASAEDNTHLLGTFANNSQFNLRVTYQF</sequence>
<name>A0A126SYQ5_9BACT</name>
<evidence type="ECO:0008006" key="3">
    <source>
        <dbReference type="Google" id="ProtNLM"/>
    </source>
</evidence>
<organism evidence="2">
    <name type="scientific">uncultured bacterium UPO64</name>
    <dbReference type="NCBI Taxonomy" id="1776983"/>
    <lineage>
        <taxon>Bacteria</taxon>
        <taxon>environmental samples</taxon>
    </lineage>
</organism>
<dbReference type="Pfam" id="PF06980">
    <property type="entry name" value="DUF1302"/>
    <property type="match status" value="1"/>
</dbReference>
<evidence type="ECO:0000313" key="2">
    <source>
        <dbReference type="EMBL" id="AMK59438.1"/>
    </source>
</evidence>
<dbReference type="AlphaFoldDB" id="A0A126SYQ5"/>
<reference evidence="2" key="1">
    <citation type="journal article" date="2016" name="Appl. Environ. Microbiol.">
        <title>Functional Metagenomics of a Biostimulated Petroleum-Contaminated Soil Reveals an Extraordinary Diversity of Extradiol Dioxygenases.</title>
        <authorList>
            <person name="Terron-Gonzalez L."/>
            <person name="Martin-Cabello G."/>
            <person name="Ferrer M."/>
            <person name="Santero E."/>
        </authorList>
    </citation>
    <scope>NUCLEOTIDE SEQUENCE</scope>
</reference>
<evidence type="ECO:0000256" key="1">
    <source>
        <dbReference type="SAM" id="SignalP"/>
    </source>
</evidence>
<proteinExistence type="predicted"/>
<protein>
    <recommendedName>
        <fullName evidence="3">LysR family transcriptional regulator</fullName>
    </recommendedName>
</protein>
<feature type="chain" id="PRO_5007274473" description="LysR family transcriptional regulator" evidence="1">
    <location>
        <begin position="22"/>
        <end position="538"/>
    </location>
</feature>
<dbReference type="EMBL" id="KU144986">
    <property type="protein sequence ID" value="AMK59438.1"/>
    <property type="molecule type" value="Genomic_DNA"/>
</dbReference>
<accession>A0A126SYQ5</accession>
<feature type="signal peptide" evidence="1">
    <location>
        <begin position="1"/>
        <end position="21"/>
    </location>
</feature>
<keyword evidence="1" id="KW-0732">Signal</keyword>